<keyword evidence="10 11" id="KW-0998">Cell outer membrane</keyword>
<evidence type="ECO:0000256" key="12">
    <source>
        <dbReference type="RuleBase" id="RU003357"/>
    </source>
</evidence>
<evidence type="ECO:0000313" key="16">
    <source>
        <dbReference type="EMBL" id="OAI11560.1"/>
    </source>
</evidence>
<dbReference type="InterPro" id="IPR039426">
    <property type="entry name" value="TonB-dep_rcpt-like"/>
</dbReference>
<evidence type="ECO:0000256" key="5">
    <source>
        <dbReference type="ARBA" id="ARBA00022692"/>
    </source>
</evidence>
<evidence type="ECO:0000256" key="6">
    <source>
        <dbReference type="ARBA" id="ARBA00022729"/>
    </source>
</evidence>
<evidence type="ECO:0000256" key="2">
    <source>
        <dbReference type="ARBA" id="ARBA00008143"/>
    </source>
</evidence>
<comment type="similarity">
    <text evidence="2">Belongs to the TonB-dependent receptor family. Hemoglobin/haptoglobin binding protein subfamily.</text>
</comment>
<dbReference type="Gene3D" id="2.40.170.20">
    <property type="entry name" value="TonB-dependent receptor, beta-barrel domain"/>
    <property type="match status" value="1"/>
</dbReference>
<dbReference type="GO" id="GO:0009279">
    <property type="term" value="C:cell outer membrane"/>
    <property type="evidence" value="ECO:0007669"/>
    <property type="project" value="UniProtKB-SubCell"/>
</dbReference>
<evidence type="ECO:0000256" key="7">
    <source>
        <dbReference type="ARBA" id="ARBA00023077"/>
    </source>
</evidence>
<evidence type="ECO:0000259" key="14">
    <source>
        <dbReference type="Pfam" id="PF00593"/>
    </source>
</evidence>
<keyword evidence="4 11" id="KW-1134">Transmembrane beta strand</keyword>
<dbReference type="InterPro" id="IPR037066">
    <property type="entry name" value="Plug_dom_sf"/>
</dbReference>
<evidence type="ECO:0000256" key="11">
    <source>
        <dbReference type="PROSITE-ProRule" id="PRU01360"/>
    </source>
</evidence>
<dbReference type="SUPFAM" id="SSF56935">
    <property type="entry name" value="Porins"/>
    <property type="match status" value="1"/>
</dbReference>
<evidence type="ECO:0000259" key="15">
    <source>
        <dbReference type="Pfam" id="PF07715"/>
    </source>
</evidence>
<dbReference type="GO" id="GO:0015344">
    <property type="term" value="F:siderophore uptake transmembrane transporter activity"/>
    <property type="evidence" value="ECO:0007669"/>
    <property type="project" value="TreeGrafter"/>
</dbReference>
<keyword evidence="8 11" id="KW-0472">Membrane</keyword>
<accession>A0A177N2Y5</accession>
<feature type="domain" description="TonB-dependent receptor-like beta-barrel" evidence="14">
    <location>
        <begin position="237"/>
        <end position="629"/>
    </location>
</feature>
<gene>
    <name evidence="16" type="ORF">A1355_15795</name>
</gene>
<keyword evidence="7 12" id="KW-0798">TonB box</keyword>
<comment type="subcellular location">
    <subcellularLocation>
        <location evidence="1 11">Cell outer membrane</location>
        <topology evidence="1 11">Multi-pass membrane protein</topology>
    </subcellularLocation>
</comment>
<evidence type="ECO:0000256" key="4">
    <source>
        <dbReference type="ARBA" id="ARBA00022452"/>
    </source>
</evidence>
<feature type="domain" description="TonB-dependent receptor plug" evidence="15">
    <location>
        <begin position="52"/>
        <end position="160"/>
    </location>
</feature>
<dbReference type="GO" id="GO:0044718">
    <property type="term" value="P:siderophore transmembrane transport"/>
    <property type="evidence" value="ECO:0007669"/>
    <property type="project" value="TreeGrafter"/>
</dbReference>
<reference evidence="17" key="1">
    <citation type="submission" date="2016-03" db="EMBL/GenBank/DDBJ databases">
        <authorList>
            <person name="Heylen K."/>
            <person name="De Vos P."/>
            <person name="Vekeman B."/>
        </authorList>
    </citation>
    <scope>NUCLEOTIDE SEQUENCE [LARGE SCALE GENOMIC DNA]</scope>
    <source>
        <strain evidence="17">R-45383</strain>
    </source>
</reference>
<evidence type="ECO:0000256" key="10">
    <source>
        <dbReference type="ARBA" id="ARBA00023237"/>
    </source>
</evidence>
<dbReference type="Proteomes" id="UP000077628">
    <property type="component" value="Unassembled WGS sequence"/>
</dbReference>
<dbReference type="OrthoDB" id="9815954at2"/>
<dbReference type="InterPro" id="IPR036942">
    <property type="entry name" value="Beta-barrel_TonB_sf"/>
</dbReference>
<dbReference type="InterPro" id="IPR000531">
    <property type="entry name" value="Beta-barrel_TonB"/>
</dbReference>
<dbReference type="STRING" id="702114.A1355_15795"/>
<evidence type="ECO:0000256" key="1">
    <source>
        <dbReference type="ARBA" id="ARBA00004571"/>
    </source>
</evidence>
<organism evidence="16 17">
    <name type="scientific">Methylomonas koyamae</name>
    <dbReference type="NCBI Taxonomy" id="702114"/>
    <lineage>
        <taxon>Bacteria</taxon>
        <taxon>Pseudomonadati</taxon>
        <taxon>Pseudomonadota</taxon>
        <taxon>Gammaproteobacteria</taxon>
        <taxon>Methylococcales</taxon>
        <taxon>Methylococcaceae</taxon>
        <taxon>Methylomonas</taxon>
    </lineage>
</organism>
<dbReference type="AlphaFoldDB" id="A0A177N2Y5"/>
<keyword evidence="9 16" id="KW-0675">Receptor</keyword>
<dbReference type="Pfam" id="PF07715">
    <property type="entry name" value="Plug"/>
    <property type="match status" value="1"/>
</dbReference>
<feature type="chain" id="PRO_5008068715" evidence="13">
    <location>
        <begin position="19"/>
        <end position="661"/>
    </location>
</feature>
<protein>
    <submittedName>
        <fullName evidence="16">TonB-dependent receptor</fullName>
    </submittedName>
</protein>
<comment type="caution">
    <text evidence="16">The sequence shown here is derived from an EMBL/GenBank/DDBJ whole genome shotgun (WGS) entry which is preliminary data.</text>
</comment>
<dbReference type="Gene3D" id="2.170.130.10">
    <property type="entry name" value="TonB-dependent receptor, plug domain"/>
    <property type="match status" value="1"/>
</dbReference>
<dbReference type="PANTHER" id="PTHR30069">
    <property type="entry name" value="TONB-DEPENDENT OUTER MEMBRANE RECEPTOR"/>
    <property type="match status" value="1"/>
</dbReference>
<evidence type="ECO:0000256" key="13">
    <source>
        <dbReference type="SAM" id="SignalP"/>
    </source>
</evidence>
<keyword evidence="6 13" id="KW-0732">Signal</keyword>
<keyword evidence="3 11" id="KW-0813">Transport</keyword>
<name>A0A177N2Y5_9GAMM</name>
<dbReference type="PANTHER" id="PTHR30069:SF29">
    <property type="entry name" value="HEMOGLOBIN AND HEMOGLOBIN-HAPTOGLOBIN-BINDING PROTEIN 1-RELATED"/>
    <property type="match status" value="1"/>
</dbReference>
<dbReference type="Pfam" id="PF00593">
    <property type="entry name" value="TonB_dep_Rec_b-barrel"/>
    <property type="match status" value="1"/>
</dbReference>
<evidence type="ECO:0000256" key="8">
    <source>
        <dbReference type="ARBA" id="ARBA00023136"/>
    </source>
</evidence>
<dbReference type="PROSITE" id="PS52016">
    <property type="entry name" value="TONB_DEPENDENT_REC_3"/>
    <property type="match status" value="1"/>
</dbReference>
<dbReference type="EMBL" id="LUUK01000230">
    <property type="protein sequence ID" value="OAI11560.1"/>
    <property type="molecule type" value="Genomic_DNA"/>
</dbReference>
<evidence type="ECO:0000256" key="3">
    <source>
        <dbReference type="ARBA" id="ARBA00022448"/>
    </source>
</evidence>
<evidence type="ECO:0000313" key="17">
    <source>
        <dbReference type="Proteomes" id="UP000077628"/>
    </source>
</evidence>
<feature type="signal peptide" evidence="13">
    <location>
        <begin position="1"/>
        <end position="18"/>
    </location>
</feature>
<proteinExistence type="inferred from homology"/>
<sequence length="661" mass="74877">MLRTLAGIILILPRLAVAAPDPGSVDLTDLSVEQLLNVHVIKASRLGSSVAHAPTSISILTGEDIRTFGWRTLADALNSLRGIFLSNDRNYTYLGVRGFARSGDYNSRVLLMIDGQRMNENVYDGGYIAQEFMLDMELIDRIEYVPGSGSSIYGANAFLGMINVITKTGKGIDGALASGQIESFDTYKGRISYGKTLENGADLVFSASHYDRAGVDNLYFPGYDTPETNNGIAQNLDTEKADRLFGKIAYQNWTLSGGYVSRGKQVPTASYDAIFNDPQYFTNDKQFFTNLKYLKALDTNSSVSAKGFFQGYDYYADQPTGTENARVINYDEASGRWFGGEIQLTTTAFDIHKLIAGLEYQYDQRQRLINYDKDPYFSYVAGHRNGHRLELFVQDDIKLDTNWIFSAGLRLDYHHMLKNLQLNPRLGLIWTASDNLSAKLLYSSTFRAPNAWERDYNAFGIIPNPKMHEEQIKSYEATVEWHSNDNLRLLGSLFFNDISNLLQAAPTGDIDGNYAVMNVGKYHAYGAEFESEKRWRNGRLFKASYTYSWLEDHNADETWSNDSPQNLLKLHFAEPLFDDRLRLGIESIFVDQRKTYWGTSARTYELINLNLSSDKLIPKTDISFGVYNVFDSHYEMLGPDQRANVLKMNGREFRLKAEIRF</sequence>
<keyword evidence="5 11" id="KW-0812">Transmembrane</keyword>
<dbReference type="InterPro" id="IPR012910">
    <property type="entry name" value="Plug_dom"/>
</dbReference>
<evidence type="ECO:0000256" key="9">
    <source>
        <dbReference type="ARBA" id="ARBA00023170"/>
    </source>
</evidence>
<keyword evidence="17" id="KW-1185">Reference proteome</keyword>